<keyword evidence="4" id="KW-1185">Reference proteome</keyword>
<evidence type="ECO:0000256" key="1">
    <source>
        <dbReference type="SAM" id="Phobius"/>
    </source>
</evidence>
<name>A0A319DJB9_9EURO</name>
<dbReference type="VEuPathDB" id="FungiDB:BO71DRAFT_406838"/>
<accession>A0A319DJB9</accession>
<gene>
    <name evidence="3" type="ORF">BO71DRAFT_406838</name>
</gene>
<feature type="transmembrane region" description="Helical" evidence="1">
    <location>
        <begin position="51"/>
        <end position="69"/>
    </location>
</feature>
<sequence>MRYSYIYIILALPVVTAAFDATNAATASFNTNQTPANLYFLLAEWTHLAEVLYALTINMALPLIIHWHLCHPIRDAKATAAASAQRFALKAHYQLGTDSLGHQYENKMAKDSFNDERRALRECENSPDQSTPRYFGHADFPLLYSAGYARILAMFLARGTSVVEIPTLLDIDRAIIREKLTDTLE</sequence>
<evidence type="ECO:0000313" key="4">
    <source>
        <dbReference type="Proteomes" id="UP000247810"/>
    </source>
</evidence>
<evidence type="ECO:0000313" key="3">
    <source>
        <dbReference type="EMBL" id="PYH97631.1"/>
    </source>
</evidence>
<feature type="signal peptide" evidence="2">
    <location>
        <begin position="1"/>
        <end position="18"/>
    </location>
</feature>
<keyword evidence="1" id="KW-0472">Membrane</keyword>
<dbReference type="OrthoDB" id="4496615at2759"/>
<keyword evidence="1" id="KW-0812">Transmembrane</keyword>
<organism evidence="3 4">
    <name type="scientific">Aspergillus ellipticus CBS 707.79</name>
    <dbReference type="NCBI Taxonomy" id="1448320"/>
    <lineage>
        <taxon>Eukaryota</taxon>
        <taxon>Fungi</taxon>
        <taxon>Dikarya</taxon>
        <taxon>Ascomycota</taxon>
        <taxon>Pezizomycotina</taxon>
        <taxon>Eurotiomycetes</taxon>
        <taxon>Eurotiomycetidae</taxon>
        <taxon>Eurotiales</taxon>
        <taxon>Aspergillaceae</taxon>
        <taxon>Aspergillus</taxon>
        <taxon>Aspergillus subgen. Circumdati</taxon>
    </lineage>
</organism>
<protein>
    <submittedName>
        <fullName evidence="3">Uncharacterized protein</fullName>
    </submittedName>
</protein>
<evidence type="ECO:0000256" key="2">
    <source>
        <dbReference type="SAM" id="SignalP"/>
    </source>
</evidence>
<dbReference type="EMBL" id="KZ825822">
    <property type="protein sequence ID" value="PYH97631.1"/>
    <property type="molecule type" value="Genomic_DNA"/>
</dbReference>
<reference evidence="3 4" key="1">
    <citation type="submission" date="2018-02" db="EMBL/GenBank/DDBJ databases">
        <title>The genomes of Aspergillus section Nigri reveals drivers in fungal speciation.</title>
        <authorList>
            <consortium name="DOE Joint Genome Institute"/>
            <person name="Vesth T.C."/>
            <person name="Nybo J."/>
            <person name="Theobald S."/>
            <person name="Brandl J."/>
            <person name="Frisvad J.C."/>
            <person name="Nielsen K.F."/>
            <person name="Lyhne E.K."/>
            <person name="Kogle M.E."/>
            <person name="Kuo A."/>
            <person name="Riley R."/>
            <person name="Clum A."/>
            <person name="Nolan M."/>
            <person name="Lipzen A."/>
            <person name="Salamov A."/>
            <person name="Henrissat B."/>
            <person name="Wiebenga A."/>
            <person name="De vries R.P."/>
            <person name="Grigoriev I.V."/>
            <person name="Mortensen U.H."/>
            <person name="Andersen M.R."/>
            <person name="Baker S.E."/>
        </authorList>
    </citation>
    <scope>NUCLEOTIDE SEQUENCE [LARGE SCALE GENOMIC DNA]</scope>
    <source>
        <strain evidence="3 4">CBS 707.79</strain>
    </source>
</reference>
<keyword evidence="1" id="KW-1133">Transmembrane helix</keyword>
<dbReference type="Proteomes" id="UP000247810">
    <property type="component" value="Unassembled WGS sequence"/>
</dbReference>
<dbReference type="AlphaFoldDB" id="A0A319DJB9"/>
<keyword evidence="2" id="KW-0732">Signal</keyword>
<proteinExistence type="predicted"/>
<feature type="chain" id="PRO_5016242997" evidence="2">
    <location>
        <begin position="19"/>
        <end position="185"/>
    </location>
</feature>